<dbReference type="EMBL" id="MGGR01000016">
    <property type="protein sequence ID" value="OGM33541.1"/>
    <property type="molecule type" value="Genomic_DNA"/>
</dbReference>
<comment type="caution">
    <text evidence="1">The sequence shown here is derived from an EMBL/GenBank/DDBJ whole genome shotgun (WGS) entry which is preliminary data.</text>
</comment>
<evidence type="ECO:0000313" key="2">
    <source>
        <dbReference type="Proteomes" id="UP000177169"/>
    </source>
</evidence>
<evidence type="ECO:0000313" key="1">
    <source>
        <dbReference type="EMBL" id="OGM33541.1"/>
    </source>
</evidence>
<reference evidence="1 2" key="1">
    <citation type="journal article" date="2016" name="Nat. Commun.">
        <title>Thousands of microbial genomes shed light on interconnected biogeochemical processes in an aquifer system.</title>
        <authorList>
            <person name="Anantharaman K."/>
            <person name="Brown C.T."/>
            <person name="Hug L.A."/>
            <person name="Sharon I."/>
            <person name="Castelle C.J."/>
            <person name="Probst A.J."/>
            <person name="Thomas B.C."/>
            <person name="Singh A."/>
            <person name="Wilkins M.J."/>
            <person name="Karaoz U."/>
            <person name="Brodie E.L."/>
            <person name="Williams K.H."/>
            <person name="Hubbard S.S."/>
            <person name="Banfield J.F."/>
        </authorList>
    </citation>
    <scope>NUCLEOTIDE SEQUENCE [LARGE SCALE GENOMIC DNA]</scope>
</reference>
<gene>
    <name evidence="1" type="ORF">A3D01_01135</name>
</gene>
<dbReference type="STRING" id="1802505.A3D01_01135"/>
<organism evidence="1 2">
    <name type="scientific">Candidatus Woesebacteria bacterium RIFCSPHIGHO2_02_FULL_39_13</name>
    <dbReference type="NCBI Taxonomy" id="1802505"/>
    <lineage>
        <taxon>Bacteria</taxon>
        <taxon>Candidatus Woeseibacteriota</taxon>
    </lineage>
</organism>
<protein>
    <submittedName>
        <fullName evidence="1">Uncharacterized protein</fullName>
    </submittedName>
</protein>
<name>A0A1F7Z208_9BACT</name>
<sequence>MIENSDDDFQIVIHETTPLPSEEIANDPNSVAERLLQKPTVIHMFTDGVSPSFDSTAMKEYLSQTFGPNFSVEFEGDIIDKALKDDPAKEDEIVDRLVSAKPWAKVSSFWQFGGSLDNNQKKELERQALKRDKNSPLQSFLIGQTIGEGPRGKLRLSNNEYYDIGALGSLYTDLTHTMFEPKEATKELYLIYTGRGIGGSSEDPSIPHARAGFAYGNVAVISTTGLVDAPAKPLEVLEAYQAREALGHLMPRGVERVKRFSQTMQEEKVPPHDAFYKVYEDKMLRDEDPRITEASKGITLQMILNSAGEQTRPVYQCTTSGYEVNPDVSCRMHDAHHQEEVITTQINRGEKPEFCDFHTKLFEKLQSYSPENSQKVKPH</sequence>
<dbReference type="Proteomes" id="UP000177169">
    <property type="component" value="Unassembled WGS sequence"/>
</dbReference>
<dbReference type="InterPro" id="IPR046666">
    <property type="entry name" value="DUF6775"/>
</dbReference>
<accession>A0A1F7Z208</accession>
<proteinExistence type="predicted"/>
<dbReference type="Pfam" id="PF20565">
    <property type="entry name" value="DUF6775"/>
    <property type="match status" value="1"/>
</dbReference>
<dbReference type="AlphaFoldDB" id="A0A1F7Z208"/>